<dbReference type="PANTHER" id="PTHR42872">
    <property type="entry name" value="PROTEIN-GLUTAMATE METHYLESTERASE/PROTEIN-GLUTAMINE GLUTAMINASE"/>
    <property type="match status" value="1"/>
</dbReference>
<dbReference type="Pfam" id="PF01339">
    <property type="entry name" value="CheB_methylest"/>
    <property type="match status" value="1"/>
</dbReference>
<comment type="similarity">
    <text evidence="5">Belongs to the CheB family.</text>
</comment>
<evidence type="ECO:0000256" key="2">
    <source>
        <dbReference type="ARBA" id="ARBA00022500"/>
    </source>
</evidence>
<evidence type="ECO:0000313" key="10">
    <source>
        <dbReference type="EMBL" id="ABR72209.1"/>
    </source>
</evidence>
<comment type="domain">
    <text evidence="5">Contains a C-terminal catalytic domain, and an N-terminal region which modulates catalytic activity.</text>
</comment>
<keyword evidence="3 5" id="KW-0378">Hydrolase</keyword>
<feature type="domain" description="Response regulatory" evidence="8">
    <location>
        <begin position="7"/>
        <end position="124"/>
    </location>
</feature>
<dbReference type="GO" id="GO:0000156">
    <property type="term" value="F:phosphorelay response regulator activity"/>
    <property type="evidence" value="ECO:0007669"/>
    <property type="project" value="InterPro"/>
</dbReference>
<gene>
    <name evidence="5" type="primary">cheB</name>
    <name evidence="10" type="ordered locus">Mmwyl1_3304</name>
</gene>
<evidence type="ECO:0000256" key="7">
    <source>
        <dbReference type="PROSITE-ProRule" id="PRU00169"/>
    </source>
</evidence>
<dbReference type="GO" id="GO:0008984">
    <property type="term" value="F:protein-glutamate methylesterase activity"/>
    <property type="evidence" value="ECO:0007669"/>
    <property type="project" value="UniProtKB-UniRule"/>
</dbReference>
<dbReference type="PROSITE" id="PS50122">
    <property type="entry name" value="CHEB"/>
    <property type="match status" value="1"/>
</dbReference>
<evidence type="ECO:0000256" key="4">
    <source>
        <dbReference type="ARBA" id="ARBA00048267"/>
    </source>
</evidence>
<dbReference type="SUPFAM" id="SSF52738">
    <property type="entry name" value="Methylesterase CheB, C-terminal domain"/>
    <property type="match status" value="1"/>
</dbReference>
<accession>A6W0I0</accession>
<dbReference type="GO" id="GO:0005737">
    <property type="term" value="C:cytoplasm"/>
    <property type="evidence" value="ECO:0007669"/>
    <property type="project" value="UniProtKB-SubCell"/>
</dbReference>
<evidence type="ECO:0000259" key="8">
    <source>
        <dbReference type="PROSITE" id="PS50110"/>
    </source>
</evidence>
<keyword evidence="5 7" id="KW-0597">Phosphoprotein</keyword>
<comment type="catalytic activity">
    <reaction evidence="4 5">
        <text>[protein]-L-glutamate 5-O-methyl ester + H2O = L-glutamyl-[protein] + methanol + H(+)</text>
        <dbReference type="Rhea" id="RHEA:23236"/>
        <dbReference type="Rhea" id="RHEA-COMP:10208"/>
        <dbReference type="Rhea" id="RHEA-COMP:10311"/>
        <dbReference type="ChEBI" id="CHEBI:15377"/>
        <dbReference type="ChEBI" id="CHEBI:15378"/>
        <dbReference type="ChEBI" id="CHEBI:17790"/>
        <dbReference type="ChEBI" id="CHEBI:29973"/>
        <dbReference type="ChEBI" id="CHEBI:82795"/>
        <dbReference type="EC" id="3.1.1.61"/>
    </reaction>
</comment>
<evidence type="ECO:0000256" key="6">
    <source>
        <dbReference type="PROSITE-ProRule" id="PRU00050"/>
    </source>
</evidence>
<comment type="catalytic activity">
    <reaction evidence="5">
        <text>L-glutaminyl-[protein] + H2O = L-glutamyl-[protein] + NH4(+)</text>
        <dbReference type="Rhea" id="RHEA:16441"/>
        <dbReference type="Rhea" id="RHEA-COMP:10207"/>
        <dbReference type="Rhea" id="RHEA-COMP:10208"/>
        <dbReference type="ChEBI" id="CHEBI:15377"/>
        <dbReference type="ChEBI" id="CHEBI:28938"/>
        <dbReference type="ChEBI" id="CHEBI:29973"/>
        <dbReference type="ChEBI" id="CHEBI:30011"/>
        <dbReference type="EC" id="3.5.1.44"/>
    </reaction>
</comment>
<dbReference type="PIRSF" id="PIRSF000876">
    <property type="entry name" value="RR_chemtxs_CheB"/>
    <property type="match status" value="1"/>
</dbReference>
<reference evidence="10" key="1">
    <citation type="submission" date="2007-06" db="EMBL/GenBank/DDBJ databases">
        <title>Complete sequence of Marinomonas sp. MWYL1.</title>
        <authorList>
            <consortium name="US DOE Joint Genome Institute"/>
            <person name="Copeland A."/>
            <person name="Lucas S."/>
            <person name="Lapidus A."/>
            <person name="Barry K."/>
            <person name="Glavina del Rio T."/>
            <person name="Dalin E."/>
            <person name="Tice H."/>
            <person name="Pitluck S."/>
            <person name="Kiss H."/>
            <person name="Brettin T."/>
            <person name="Bruce D."/>
            <person name="Detter J.C."/>
            <person name="Han C."/>
            <person name="Schmutz J."/>
            <person name="Larimer F."/>
            <person name="Land M."/>
            <person name="Hauser L."/>
            <person name="Kyrpides N."/>
            <person name="Kim E."/>
            <person name="Johnston A.W.B."/>
            <person name="Todd J.D."/>
            <person name="Rogers R."/>
            <person name="Wexler M."/>
            <person name="Bond P.L."/>
            <person name="Li Y."/>
            <person name="Richardson P."/>
        </authorList>
    </citation>
    <scope>NUCLEOTIDE SEQUENCE [LARGE SCALE GENOMIC DNA]</scope>
    <source>
        <strain evidence="10">MWYL1</strain>
    </source>
</reference>
<dbReference type="eggNOG" id="COG2201">
    <property type="taxonomic scope" value="Bacteria"/>
</dbReference>
<dbReference type="InterPro" id="IPR000673">
    <property type="entry name" value="Sig_transdc_resp-reg_Me-estase"/>
</dbReference>
<evidence type="ECO:0000259" key="9">
    <source>
        <dbReference type="PROSITE" id="PS50122"/>
    </source>
</evidence>
<keyword evidence="2 5" id="KW-0145">Chemotaxis</keyword>
<dbReference type="GO" id="GO:0050568">
    <property type="term" value="F:protein-glutamine glutaminase activity"/>
    <property type="evidence" value="ECO:0007669"/>
    <property type="project" value="UniProtKB-UniRule"/>
</dbReference>
<comment type="PTM">
    <text evidence="5">Phosphorylated by CheA. Phosphorylation of the N-terminal regulatory domain activates the methylesterase activity.</text>
</comment>
<dbReference type="EC" id="3.5.1.44" evidence="5"/>
<comment type="subcellular location">
    <subcellularLocation>
        <location evidence="5">Cytoplasm</location>
    </subcellularLocation>
</comment>
<evidence type="ECO:0000256" key="1">
    <source>
        <dbReference type="ARBA" id="ARBA00022490"/>
    </source>
</evidence>
<evidence type="ECO:0000256" key="3">
    <source>
        <dbReference type="ARBA" id="ARBA00022801"/>
    </source>
</evidence>
<name>A6W0I0_MARMS</name>
<dbReference type="HOGENOM" id="CLU_000445_51_0_6"/>
<evidence type="ECO:0000256" key="5">
    <source>
        <dbReference type="HAMAP-Rule" id="MF_00099"/>
    </source>
</evidence>
<organism evidence="10">
    <name type="scientific">Marinomonas sp. (strain MWYL1)</name>
    <dbReference type="NCBI Taxonomy" id="400668"/>
    <lineage>
        <taxon>Bacteria</taxon>
        <taxon>Pseudomonadati</taxon>
        <taxon>Pseudomonadota</taxon>
        <taxon>Gammaproteobacteria</taxon>
        <taxon>Oceanospirillales</taxon>
        <taxon>Oceanospirillaceae</taxon>
        <taxon>Marinomonas</taxon>
    </lineage>
</organism>
<proteinExistence type="inferred from homology"/>
<dbReference type="EMBL" id="CP000749">
    <property type="protein sequence ID" value="ABR72209.1"/>
    <property type="molecule type" value="Genomic_DNA"/>
</dbReference>
<dbReference type="HAMAP" id="MF_00099">
    <property type="entry name" value="CheB_chemtxs"/>
    <property type="match status" value="1"/>
</dbReference>
<sequence length="344" mass="37289">MQSTKIKVLIVDDSISIQKVLQEVIESDPGLEVVGTASDAFEAKQMVKDLSPDVITLDVEMPQVNGLRFLEVLMKIKPTPVVMISTLTKANADTTLQALELGAIDYIAKPQLNQKEMFLRYRKMVIKKIHMAAACNIATGIDHQTSKNPSVQKPLSTNKVLAIGASTGGTEAINYLLGQLPSTNFALLIVQHMPAGFTSTFASRLDRTTDFTVVEAKGGELVRPGVAYLAPGDFHMRVVRSNNQLYTEIFKAEKVAGHRPSVDVLFNSVAEEIGRHAFATLLTGMGKDGARGLKKIKNAGGFTVVQDEASCVVYGMPRVAVEMGAASVITALNNIKETFVEKLR</sequence>
<dbReference type="SMART" id="SM00448">
    <property type="entry name" value="REC"/>
    <property type="match status" value="1"/>
</dbReference>
<dbReference type="NCBIfam" id="NF009206">
    <property type="entry name" value="PRK12555.1"/>
    <property type="match status" value="1"/>
</dbReference>
<dbReference type="EC" id="3.1.1.61" evidence="5"/>
<dbReference type="Pfam" id="PF00072">
    <property type="entry name" value="Response_reg"/>
    <property type="match status" value="1"/>
</dbReference>
<feature type="domain" description="CheB-type methylesterase" evidence="9">
    <location>
        <begin position="154"/>
        <end position="344"/>
    </location>
</feature>
<dbReference type="Gene3D" id="3.40.50.180">
    <property type="entry name" value="Methylesterase CheB, C-terminal domain"/>
    <property type="match status" value="1"/>
</dbReference>
<dbReference type="InterPro" id="IPR001789">
    <property type="entry name" value="Sig_transdc_resp-reg_receiver"/>
</dbReference>
<dbReference type="AlphaFoldDB" id="A6W0I0"/>
<dbReference type="NCBIfam" id="NF001965">
    <property type="entry name" value="PRK00742.1"/>
    <property type="match status" value="1"/>
</dbReference>
<dbReference type="STRING" id="400668.Mmwyl1_3304"/>
<dbReference type="PANTHER" id="PTHR42872:SF6">
    <property type="entry name" value="PROTEIN-GLUTAMATE METHYLESTERASE_PROTEIN-GLUTAMINE GLUTAMINASE"/>
    <property type="match status" value="1"/>
</dbReference>
<feature type="active site" evidence="5 6">
    <location>
        <position position="192"/>
    </location>
</feature>
<keyword evidence="1 5" id="KW-0963">Cytoplasm</keyword>
<dbReference type="CDD" id="cd17541">
    <property type="entry name" value="REC_CheB-like"/>
    <property type="match status" value="1"/>
</dbReference>
<dbReference type="OrthoDB" id="9793421at2"/>
<dbReference type="CDD" id="cd16432">
    <property type="entry name" value="CheB_Rec"/>
    <property type="match status" value="1"/>
</dbReference>
<dbReference type="InterPro" id="IPR008248">
    <property type="entry name" value="CheB-like"/>
</dbReference>
<feature type="active site" evidence="5 6">
    <location>
        <position position="288"/>
    </location>
</feature>
<dbReference type="InterPro" id="IPR035909">
    <property type="entry name" value="CheB_C"/>
</dbReference>
<feature type="active site" evidence="5 6">
    <location>
        <position position="166"/>
    </location>
</feature>
<protein>
    <recommendedName>
        <fullName evidence="5">Protein-glutamate methylesterase/protein-glutamine glutaminase</fullName>
        <ecNumber evidence="5">3.1.1.61</ecNumber>
        <ecNumber evidence="5">3.5.1.44</ecNumber>
    </recommendedName>
</protein>
<dbReference type="Gene3D" id="3.40.50.2300">
    <property type="match status" value="1"/>
</dbReference>
<dbReference type="KEGG" id="mmw:Mmwyl1_3304"/>
<dbReference type="PROSITE" id="PS50110">
    <property type="entry name" value="RESPONSE_REGULATORY"/>
    <property type="match status" value="1"/>
</dbReference>
<dbReference type="SUPFAM" id="SSF52172">
    <property type="entry name" value="CheY-like"/>
    <property type="match status" value="1"/>
</dbReference>
<dbReference type="InterPro" id="IPR011006">
    <property type="entry name" value="CheY-like_superfamily"/>
</dbReference>
<dbReference type="GO" id="GO:0006935">
    <property type="term" value="P:chemotaxis"/>
    <property type="evidence" value="ECO:0007669"/>
    <property type="project" value="UniProtKB-UniRule"/>
</dbReference>
<feature type="modified residue" description="4-aspartylphosphate" evidence="5 7">
    <location>
        <position position="58"/>
    </location>
</feature>
<comment type="function">
    <text evidence="5">Involved in chemotaxis. Part of a chemotaxis signal transduction system that modulates chemotaxis in response to various stimuli. Catalyzes the demethylation of specific methylglutamate residues introduced into the chemoreceptors (methyl-accepting chemotaxis proteins or MCP) by CheR. Also mediates the irreversible deamidation of specific glutamine residues to glutamic acid.</text>
</comment>